<dbReference type="Proteomes" id="UP001652625">
    <property type="component" value="Chromosome 01"/>
</dbReference>
<dbReference type="GeneID" id="105846384"/>
<accession>A0ABM4B7R7</accession>
<feature type="transmembrane region" description="Helical" evidence="1">
    <location>
        <begin position="111"/>
        <end position="140"/>
    </location>
</feature>
<keyword evidence="1" id="KW-0472">Membrane</keyword>
<evidence type="ECO:0000313" key="2">
    <source>
        <dbReference type="Proteomes" id="UP001652625"/>
    </source>
</evidence>
<keyword evidence="2" id="KW-1185">Reference proteome</keyword>
<evidence type="ECO:0000256" key="1">
    <source>
        <dbReference type="SAM" id="Phobius"/>
    </source>
</evidence>
<feature type="transmembrane region" description="Helical" evidence="1">
    <location>
        <begin position="160"/>
        <end position="185"/>
    </location>
</feature>
<dbReference type="Gene3D" id="1.20.140.150">
    <property type="match status" value="1"/>
</dbReference>
<gene>
    <name evidence="3" type="primary">LOC105846384</name>
</gene>
<protein>
    <submittedName>
        <fullName evidence="3">Uncharacterized protein LOC105846384 isoform X3</fullName>
    </submittedName>
</protein>
<keyword evidence="1" id="KW-0812">Transmembrane</keyword>
<name>A0ABM4B7R7_HYDVU</name>
<reference evidence="3" key="2">
    <citation type="submission" date="2025-08" db="UniProtKB">
        <authorList>
            <consortium name="RefSeq"/>
        </authorList>
    </citation>
    <scope>IDENTIFICATION</scope>
</reference>
<organism evidence="2 3">
    <name type="scientific">Hydra vulgaris</name>
    <name type="common">Hydra</name>
    <name type="synonym">Hydra attenuata</name>
    <dbReference type="NCBI Taxonomy" id="6087"/>
    <lineage>
        <taxon>Eukaryota</taxon>
        <taxon>Metazoa</taxon>
        <taxon>Cnidaria</taxon>
        <taxon>Hydrozoa</taxon>
        <taxon>Hydroidolina</taxon>
        <taxon>Anthoathecata</taxon>
        <taxon>Aplanulata</taxon>
        <taxon>Hydridae</taxon>
        <taxon>Hydra</taxon>
    </lineage>
</organism>
<reference evidence="2" key="1">
    <citation type="submission" date="2025-05" db="UniProtKB">
        <authorList>
            <consortium name="RefSeq"/>
        </authorList>
    </citation>
    <scope>NUCLEOTIDE SEQUENCE [LARGE SCALE GENOMIC DNA]</scope>
</reference>
<sequence>MNARRVILILLFGFLFLNIAFLTASMLGDNWWSTTLTERNDRFGLLRQCITVPLQSSPELLCSFRESALNFNKNSVYEKDLDVAAILNIVSLGFCLVAIIVLILTLQYPFIVWIPVLVFIFLTVSGMLTLALVVFVQIKIHKNIATLLGPNFSSKGWSFYISYCALIAGLISLILGLIFMVISLVQHSKKGKRLNDHSRSVIPNAPDFSEIAIDMSQENKSYTFDDLPVYSELDNVDSFIYTPDKEPHLKMRAFYSGAYD</sequence>
<dbReference type="RefSeq" id="XP_065644911.1">
    <property type="nucleotide sequence ID" value="XM_065788839.1"/>
</dbReference>
<feature type="transmembrane region" description="Helical" evidence="1">
    <location>
        <begin position="83"/>
        <end position="104"/>
    </location>
</feature>
<proteinExistence type="predicted"/>
<evidence type="ECO:0000313" key="3">
    <source>
        <dbReference type="RefSeq" id="XP_065644911.1"/>
    </source>
</evidence>
<keyword evidence="1" id="KW-1133">Transmembrane helix</keyword>